<dbReference type="Proteomes" id="UP000728647">
    <property type="component" value="Unassembled WGS sequence"/>
</dbReference>
<sequence>MNVSDTHHIGVVVTELDQALEFYRETLGLEVADEFTLAGEGIATAIDVDDATGRFAHLTAGTDGTRIELIEYEPAGDDAHPTAINQHGAVHIGFAVPDLRAFYEALPADADPISRPQRIELGLEILFFRDPDGNVIEVVETEG</sequence>
<dbReference type="GO" id="GO:0004462">
    <property type="term" value="F:lactoylglutathione lyase activity"/>
    <property type="evidence" value="ECO:0007669"/>
    <property type="project" value="InterPro"/>
</dbReference>
<organism evidence="3 4">
    <name type="scientific">Haloterrigena gelatinilytica</name>
    <dbReference type="NCBI Taxonomy" id="2741724"/>
    <lineage>
        <taxon>Archaea</taxon>
        <taxon>Methanobacteriati</taxon>
        <taxon>Methanobacteriota</taxon>
        <taxon>Stenosarchaea group</taxon>
        <taxon>Halobacteria</taxon>
        <taxon>Halobacteriales</taxon>
        <taxon>Natrialbaceae</taxon>
        <taxon>Haloterrigena</taxon>
    </lineage>
</organism>
<dbReference type="PANTHER" id="PTHR43048:SF3">
    <property type="entry name" value="METHYLMALONYL-COA EPIMERASE, MITOCHONDRIAL"/>
    <property type="match status" value="1"/>
</dbReference>
<evidence type="ECO:0000313" key="4">
    <source>
        <dbReference type="Proteomes" id="UP000728647"/>
    </source>
</evidence>
<dbReference type="EMBL" id="JABURA010000001">
    <property type="protein sequence ID" value="NUB91507.1"/>
    <property type="molecule type" value="Genomic_DNA"/>
</dbReference>
<reference evidence="3" key="1">
    <citation type="submission" date="2020-06" db="EMBL/GenBank/DDBJ databases">
        <title>Haloterrigena sp. nov., an extremely halophilic archaeon isolated from a saline sediment.</title>
        <authorList>
            <person name="Liu B.-B."/>
        </authorList>
    </citation>
    <scope>NUCLEOTIDE SEQUENCE</scope>
    <source>
        <strain evidence="3">SYSU A121-1</strain>
    </source>
</reference>
<evidence type="ECO:0000259" key="2">
    <source>
        <dbReference type="PROSITE" id="PS51819"/>
    </source>
</evidence>
<name>A0A8J8GN88_9EURY</name>
<dbReference type="Pfam" id="PF00903">
    <property type="entry name" value="Glyoxalase"/>
    <property type="match status" value="1"/>
</dbReference>
<proteinExistence type="predicted"/>
<dbReference type="GO" id="GO:0046491">
    <property type="term" value="P:L-methylmalonyl-CoA metabolic process"/>
    <property type="evidence" value="ECO:0007669"/>
    <property type="project" value="TreeGrafter"/>
</dbReference>
<dbReference type="PANTHER" id="PTHR43048">
    <property type="entry name" value="METHYLMALONYL-COA EPIMERASE"/>
    <property type="match status" value="1"/>
</dbReference>
<evidence type="ECO:0000313" key="3">
    <source>
        <dbReference type="EMBL" id="NUB91507.1"/>
    </source>
</evidence>
<dbReference type="InterPro" id="IPR051785">
    <property type="entry name" value="MMCE/EMCE_epimerase"/>
</dbReference>
<dbReference type="InterPro" id="IPR004360">
    <property type="entry name" value="Glyas_Fos-R_dOase_dom"/>
</dbReference>
<dbReference type="AlphaFoldDB" id="A0A8J8GN88"/>
<dbReference type="InterPro" id="IPR037523">
    <property type="entry name" value="VOC_core"/>
</dbReference>
<dbReference type="GO" id="GO:0046872">
    <property type="term" value="F:metal ion binding"/>
    <property type="evidence" value="ECO:0007669"/>
    <property type="project" value="UniProtKB-KW"/>
</dbReference>
<accession>A0A8J8GN88</accession>
<dbReference type="PROSITE" id="PS51819">
    <property type="entry name" value="VOC"/>
    <property type="match status" value="1"/>
</dbReference>
<comment type="caution">
    <text evidence="3">The sequence shown here is derived from an EMBL/GenBank/DDBJ whole genome shotgun (WGS) entry which is preliminary data.</text>
</comment>
<protein>
    <submittedName>
        <fullName evidence="3">VOC family protein</fullName>
    </submittedName>
</protein>
<evidence type="ECO:0000256" key="1">
    <source>
        <dbReference type="ARBA" id="ARBA00022723"/>
    </source>
</evidence>
<dbReference type="PROSITE" id="PS00934">
    <property type="entry name" value="GLYOXALASE_I_1"/>
    <property type="match status" value="1"/>
</dbReference>
<dbReference type="GO" id="GO:0004493">
    <property type="term" value="F:methylmalonyl-CoA epimerase activity"/>
    <property type="evidence" value="ECO:0007669"/>
    <property type="project" value="TreeGrafter"/>
</dbReference>
<dbReference type="Gene3D" id="3.10.180.10">
    <property type="entry name" value="2,3-Dihydroxybiphenyl 1,2-Dioxygenase, domain 1"/>
    <property type="match status" value="1"/>
</dbReference>
<dbReference type="RefSeq" id="WP_174702039.1">
    <property type="nucleotide sequence ID" value="NZ_JABURA010000001.1"/>
</dbReference>
<dbReference type="SUPFAM" id="SSF54593">
    <property type="entry name" value="Glyoxalase/Bleomycin resistance protein/Dihydroxybiphenyl dioxygenase"/>
    <property type="match status" value="1"/>
</dbReference>
<dbReference type="InterPro" id="IPR018146">
    <property type="entry name" value="Glyoxalase_1_CS"/>
</dbReference>
<gene>
    <name evidence="3" type="ORF">HT576_10825</name>
</gene>
<keyword evidence="1" id="KW-0479">Metal-binding</keyword>
<dbReference type="OrthoDB" id="6111at2157"/>
<dbReference type="InterPro" id="IPR029068">
    <property type="entry name" value="Glyas_Bleomycin-R_OHBP_Dase"/>
</dbReference>
<feature type="domain" description="VOC" evidence="2">
    <location>
        <begin position="5"/>
        <end position="141"/>
    </location>
</feature>